<dbReference type="HOGENOM" id="CLU_022017_0_0_9"/>
<evidence type="ECO:0000256" key="6">
    <source>
        <dbReference type="SAM" id="Phobius"/>
    </source>
</evidence>
<dbReference type="GO" id="GO:0005886">
    <property type="term" value="C:plasma membrane"/>
    <property type="evidence" value="ECO:0007669"/>
    <property type="project" value="UniProtKB-SubCell"/>
</dbReference>
<evidence type="ECO:0000256" key="2">
    <source>
        <dbReference type="ARBA" id="ARBA00022475"/>
    </source>
</evidence>
<accession>F1Z114</accession>
<dbReference type="PANTHER" id="PTHR30250:SF11">
    <property type="entry name" value="O-ANTIGEN TRANSPORTER-RELATED"/>
    <property type="match status" value="1"/>
</dbReference>
<reference evidence="7 8" key="1">
    <citation type="submission" date="2011-02" db="EMBL/GenBank/DDBJ databases">
        <authorList>
            <person name="Stanhope M.J."/>
            <person name="Durkin A.S."/>
            <person name="Hostetler J."/>
            <person name="Kim M."/>
            <person name="Radune D."/>
            <person name="Singh I."/>
            <person name="Town C.D."/>
        </authorList>
    </citation>
    <scope>NUCLEOTIDE SEQUENCE [LARGE SCALE GENOMIC DNA]</scope>
    <source>
        <strain evidence="7 8">NCFD 2020</strain>
    </source>
</reference>
<feature type="transmembrane region" description="Helical" evidence="6">
    <location>
        <begin position="168"/>
        <end position="189"/>
    </location>
</feature>
<proteinExistence type="predicted"/>
<feature type="transmembrane region" description="Helical" evidence="6">
    <location>
        <begin position="285"/>
        <end position="306"/>
    </location>
</feature>
<dbReference type="InterPro" id="IPR050833">
    <property type="entry name" value="Poly_Biosynth_Transport"/>
</dbReference>
<dbReference type="RefSeq" id="WP_003105395.1">
    <property type="nucleotide sequence ID" value="NZ_AEUT02000001.1"/>
</dbReference>
<organism evidence="7 8">
    <name type="scientific">Streptococcus parauberis NCFD 2020</name>
    <dbReference type="NCBI Taxonomy" id="873447"/>
    <lineage>
        <taxon>Bacteria</taxon>
        <taxon>Bacillati</taxon>
        <taxon>Bacillota</taxon>
        <taxon>Bacilli</taxon>
        <taxon>Lactobacillales</taxon>
        <taxon>Streptococcaceae</taxon>
        <taxon>Streptococcus</taxon>
    </lineage>
</organism>
<evidence type="ECO:0000313" key="7">
    <source>
        <dbReference type="EMBL" id="EGE54700.1"/>
    </source>
</evidence>
<feature type="transmembrane region" description="Helical" evidence="6">
    <location>
        <begin position="85"/>
        <end position="106"/>
    </location>
</feature>
<evidence type="ECO:0000256" key="3">
    <source>
        <dbReference type="ARBA" id="ARBA00022692"/>
    </source>
</evidence>
<feature type="transmembrane region" description="Helical" evidence="6">
    <location>
        <begin position="12"/>
        <end position="35"/>
    </location>
</feature>
<keyword evidence="2" id="KW-1003">Cell membrane</keyword>
<feature type="transmembrane region" description="Helical" evidence="6">
    <location>
        <begin position="140"/>
        <end position="162"/>
    </location>
</feature>
<feature type="transmembrane region" description="Helical" evidence="6">
    <location>
        <begin position="438"/>
        <end position="460"/>
    </location>
</feature>
<dbReference type="eggNOG" id="COG2244">
    <property type="taxonomic scope" value="Bacteria"/>
</dbReference>
<feature type="transmembrane region" description="Helical" evidence="6">
    <location>
        <begin position="381"/>
        <end position="401"/>
    </location>
</feature>
<dbReference type="EMBL" id="AEUT02000001">
    <property type="protein sequence ID" value="EGE54700.1"/>
    <property type="molecule type" value="Genomic_DNA"/>
</dbReference>
<feature type="transmembrane region" description="Helical" evidence="6">
    <location>
        <begin position="112"/>
        <end position="133"/>
    </location>
</feature>
<sequence>MKSTIKNSIFNMLKVLSSLVFPLISYTYVTHILQVESIGRVEFARSFTSYFTMLAMLGIVSYATRESAKIKTNKIELTRFAHEIILFNVLAVILSLLLFFCFIFFLPQLSTYKLLLFINSFSIILVALGLEWLFAAMEDYAYISVRSIIIQIISVIIILIFVRTKQDLYLYAFFQMLSLVAPNVINLVYSRKYISWKPVGNYNLKRHIKPILILFLMTVSVQIFSSLDTTMLGFMSGDISVGLYTASTKMINITSSLLVAIISVLTPKISVLVKKQEWNRIKEISYQAISIILMLSIPAAIGLALLSKDLIVVFSGKSFIDGNFSAKILALRVILSPLNTYFIVQLFISMGYEKKNLLTTSVAALVNIILNFLLIPSFMQNGAAVATIMAELIELAFNLYFVRNILNVKKIAFNMFQYSLKSLVIILIYWLFSIFLSGFMLIITVIPASAGVYIIILFLLKDEQLSKLDAIR</sequence>
<evidence type="ECO:0000256" key="5">
    <source>
        <dbReference type="ARBA" id="ARBA00023136"/>
    </source>
</evidence>
<dbReference type="AlphaFoldDB" id="F1Z114"/>
<dbReference type="PANTHER" id="PTHR30250">
    <property type="entry name" value="PST FAMILY PREDICTED COLANIC ACID TRANSPORTER"/>
    <property type="match status" value="1"/>
</dbReference>
<evidence type="ECO:0000256" key="1">
    <source>
        <dbReference type="ARBA" id="ARBA00004651"/>
    </source>
</evidence>
<protein>
    <submittedName>
        <fullName evidence="7">Polysaccharide biosynthesis protein</fullName>
    </submittedName>
</protein>
<comment type="caution">
    <text evidence="7">The sequence shown here is derived from an EMBL/GenBank/DDBJ whole genome shotgun (WGS) entry which is preliminary data.</text>
</comment>
<evidence type="ECO:0000313" key="8">
    <source>
        <dbReference type="Proteomes" id="UP000003732"/>
    </source>
</evidence>
<dbReference type="InterPro" id="IPR002797">
    <property type="entry name" value="Polysacc_synth"/>
</dbReference>
<keyword evidence="4 6" id="KW-1133">Transmembrane helix</keyword>
<feature type="transmembrane region" description="Helical" evidence="6">
    <location>
        <begin position="47"/>
        <end position="64"/>
    </location>
</feature>
<feature type="transmembrane region" description="Helical" evidence="6">
    <location>
        <begin position="253"/>
        <end position="273"/>
    </location>
</feature>
<gene>
    <name evidence="7" type="ORF">SPB_0749</name>
</gene>
<feature type="transmembrane region" description="Helical" evidence="6">
    <location>
        <begin position="356"/>
        <end position="375"/>
    </location>
</feature>
<comment type="subcellular location">
    <subcellularLocation>
        <location evidence="1">Cell membrane</location>
        <topology evidence="1">Multi-pass membrane protein</topology>
    </subcellularLocation>
</comment>
<name>F1Z114_9STRE</name>
<feature type="transmembrane region" description="Helical" evidence="6">
    <location>
        <begin position="326"/>
        <end position="344"/>
    </location>
</feature>
<feature type="transmembrane region" description="Helical" evidence="6">
    <location>
        <begin position="210"/>
        <end position="233"/>
    </location>
</feature>
<evidence type="ECO:0000256" key="4">
    <source>
        <dbReference type="ARBA" id="ARBA00022989"/>
    </source>
</evidence>
<dbReference type="GeneID" id="61420421"/>
<keyword evidence="3 6" id="KW-0812">Transmembrane</keyword>
<dbReference type="Proteomes" id="UP000003732">
    <property type="component" value="Unassembled WGS sequence"/>
</dbReference>
<dbReference type="Pfam" id="PF01943">
    <property type="entry name" value="Polysacc_synt"/>
    <property type="match status" value="1"/>
</dbReference>
<keyword evidence="5 6" id="KW-0472">Membrane</keyword>
<feature type="transmembrane region" description="Helical" evidence="6">
    <location>
        <begin position="413"/>
        <end position="432"/>
    </location>
</feature>